<keyword evidence="2" id="KW-1185">Reference proteome</keyword>
<dbReference type="GO" id="GO:0008168">
    <property type="term" value="F:methyltransferase activity"/>
    <property type="evidence" value="ECO:0007669"/>
    <property type="project" value="UniProtKB-KW"/>
</dbReference>
<dbReference type="SUPFAM" id="SSF53335">
    <property type="entry name" value="S-adenosyl-L-methionine-dependent methyltransferases"/>
    <property type="match status" value="1"/>
</dbReference>
<evidence type="ECO:0000313" key="2">
    <source>
        <dbReference type="Proteomes" id="UP000245962"/>
    </source>
</evidence>
<name>A0A2U0I0H6_9FLAO</name>
<dbReference type="EMBL" id="QEHR01000005">
    <property type="protein sequence ID" value="PVW14599.1"/>
    <property type="molecule type" value="Genomic_DNA"/>
</dbReference>
<comment type="caution">
    <text evidence="1">The sequence shown here is derived from an EMBL/GenBank/DDBJ whole genome shotgun (WGS) entry which is preliminary data.</text>
</comment>
<keyword evidence="1" id="KW-0489">Methyltransferase</keyword>
<keyword evidence="1" id="KW-0808">Transferase</keyword>
<reference evidence="1 2" key="1">
    <citation type="submission" date="2018-04" db="EMBL/GenBank/DDBJ databases">
        <title>Marixanthomonas spongiae HN-E44 sp. nov., isolated from a marine sponge.</title>
        <authorList>
            <person name="Luo L."/>
            <person name="Zhuang L."/>
        </authorList>
    </citation>
    <scope>NUCLEOTIDE SEQUENCE [LARGE SCALE GENOMIC DNA]</scope>
    <source>
        <strain evidence="1 2">HN-E44</strain>
    </source>
</reference>
<dbReference type="Pfam" id="PF13489">
    <property type="entry name" value="Methyltransf_23"/>
    <property type="match status" value="1"/>
</dbReference>
<proteinExistence type="predicted"/>
<dbReference type="GO" id="GO:0032259">
    <property type="term" value="P:methylation"/>
    <property type="evidence" value="ECO:0007669"/>
    <property type="project" value="UniProtKB-KW"/>
</dbReference>
<accession>A0A2U0I0H6</accession>
<dbReference type="RefSeq" id="WP_116694371.1">
    <property type="nucleotide sequence ID" value="NZ_QEHR01000005.1"/>
</dbReference>
<protein>
    <submittedName>
        <fullName evidence="1">Methyltransferase</fullName>
    </submittedName>
</protein>
<evidence type="ECO:0000313" key="1">
    <source>
        <dbReference type="EMBL" id="PVW14599.1"/>
    </source>
</evidence>
<gene>
    <name evidence="1" type="ORF">DDV96_08705</name>
</gene>
<dbReference type="AlphaFoldDB" id="A0A2U0I0H6"/>
<sequence length="213" mass="24472">MSNAVICPLCKNGANTVYHKGKQGLFYRCNTCGIIHKATTDYPSKVSEKARYLTHNNDVTDTRYQNFVSPIVNSVVTDFPPTAKGLDFGAGTGPVITKMLSGKGYAVTLYDTFFHPNKQALQHSYNFIVCCEVMEHFHHPNKEFLLLKKLLKPRGKLYCMTELFSSEINFGKWYYKNDETHVVFYSEKTTKWMQRFFNFSEVKIDGRLIVFTA</sequence>
<dbReference type="Gene3D" id="3.40.50.150">
    <property type="entry name" value="Vaccinia Virus protein VP39"/>
    <property type="match status" value="1"/>
</dbReference>
<dbReference type="Proteomes" id="UP000245962">
    <property type="component" value="Unassembled WGS sequence"/>
</dbReference>
<dbReference type="InterPro" id="IPR029063">
    <property type="entry name" value="SAM-dependent_MTases_sf"/>
</dbReference>
<dbReference type="OrthoDB" id="9816564at2"/>
<organism evidence="1 2">
    <name type="scientific">Marixanthomonas spongiae</name>
    <dbReference type="NCBI Taxonomy" id="2174845"/>
    <lineage>
        <taxon>Bacteria</taxon>
        <taxon>Pseudomonadati</taxon>
        <taxon>Bacteroidota</taxon>
        <taxon>Flavobacteriia</taxon>
        <taxon>Flavobacteriales</taxon>
        <taxon>Flavobacteriaceae</taxon>
        <taxon>Marixanthomonas</taxon>
    </lineage>
</organism>